<protein>
    <submittedName>
        <fullName evidence="1">Uncharacterized protein</fullName>
    </submittedName>
</protein>
<sequence length="75" mass="7933">MSLIRVGGNPIHIDWWWNQPSHLSQPTASSPIGAVHVPQKTGSAASKPTIGIATLATAEDLTESDLRLSRASSCL</sequence>
<organism evidence="1 2">
    <name type="scientific">Portunus trituberculatus</name>
    <name type="common">Swimming crab</name>
    <name type="synonym">Neptunus trituberculatus</name>
    <dbReference type="NCBI Taxonomy" id="210409"/>
    <lineage>
        <taxon>Eukaryota</taxon>
        <taxon>Metazoa</taxon>
        <taxon>Ecdysozoa</taxon>
        <taxon>Arthropoda</taxon>
        <taxon>Crustacea</taxon>
        <taxon>Multicrustacea</taxon>
        <taxon>Malacostraca</taxon>
        <taxon>Eumalacostraca</taxon>
        <taxon>Eucarida</taxon>
        <taxon>Decapoda</taxon>
        <taxon>Pleocyemata</taxon>
        <taxon>Brachyura</taxon>
        <taxon>Eubrachyura</taxon>
        <taxon>Portunoidea</taxon>
        <taxon>Portunidae</taxon>
        <taxon>Portuninae</taxon>
        <taxon>Portunus</taxon>
    </lineage>
</organism>
<gene>
    <name evidence="1" type="ORF">E2C01_038516</name>
</gene>
<name>A0A5B7FHF1_PORTR</name>
<keyword evidence="2" id="KW-1185">Reference proteome</keyword>
<comment type="caution">
    <text evidence="1">The sequence shown here is derived from an EMBL/GenBank/DDBJ whole genome shotgun (WGS) entry which is preliminary data.</text>
</comment>
<proteinExistence type="predicted"/>
<accession>A0A5B7FHF1</accession>
<evidence type="ECO:0000313" key="2">
    <source>
        <dbReference type="Proteomes" id="UP000324222"/>
    </source>
</evidence>
<dbReference type="EMBL" id="VSRR010006461">
    <property type="protein sequence ID" value="MPC44836.1"/>
    <property type="molecule type" value="Genomic_DNA"/>
</dbReference>
<dbReference type="AlphaFoldDB" id="A0A5B7FHF1"/>
<evidence type="ECO:0000313" key="1">
    <source>
        <dbReference type="EMBL" id="MPC44836.1"/>
    </source>
</evidence>
<reference evidence="1 2" key="1">
    <citation type="submission" date="2019-05" db="EMBL/GenBank/DDBJ databases">
        <title>Another draft genome of Portunus trituberculatus and its Hox gene families provides insights of decapod evolution.</title>
        <authorList>
            <person name="Jeong J.-H."/>
            <person name="Song I."/>
            <person name="Kim S."/>
            <person name="Choi T."/>
            <person name="Kim D."/>
            <person name="Ryu S."/>
            <person name="Kim W."/>
        </authorList>
    </citation>
    <scope>NUCLEOTIDE SEQUENCE [LARGE SCALE GENOMIC DNA]</scope>
    <source>
        <tissue evidence="1">Muscle</tissue>
    </source>
</reference>
<dbReference type="Proteomes" id="UP000324222">
    <property type="component" value="Unassembled WGS sequence"/>
</dbReference>